<evidence type="ECO:0000256" key="1">
    <source>
        <dbReference type="SAM" id="SignalP"/>
    </source>
</evidence>
<dbReference type="AlphaFoldDB" id="A0A379DXA8"/>
<reference evidence="2 3" key="1">
    <citation type="submission" date="2018-06" db="EMBL/GenBank/DDBJ databases">
        <authorList>
            <consortium name="Pathogen Informatics"/>
            <person name="Doyle S."/>
        </authorList>
    </citation>
    <scope>NUCLEOTIDE SEQUENCE [LARGE SCALE GENOMIC DNA]</scope>
    <source>
        <strain evidence="2 3">NCTC11157</strain>
    </source>
</reference>
<dbReference type="Proteomes" id="UP000254072">
    <property type="component" value="Unassembled WGS sequence"/>
</dbReference>
<accession>A0A379DXA8</accession>
<evidence type="ECO:0000313" key="2">
    <source>
        <dbReference type="EMBL" id="SUB85117.1"/>
    </source>
</evidence>
<evidence type="ECO:0000313" key="3">
    <source>
        <dbReference type="Proteomes" id="UP000254072"/>
    </source>
</evidence>
<proteinExistence type="predicted"/>
<name>A0A379DXA8_9BACT</name>
<feature type="signal peptide" evidence="1">
    <location>
        <begin position="1"/>
        <end position="20"/>
    </location>
</feature>
<feature type="chain" id="PRO_5016639104" evidence="1">
    <location>
        <begin position="21"/>
        <end position="172"/>
    </location>
</feature>
<dbReference type="EMBL" id="UGTL01000001">
    <property type="protein sequence ID" value="SUB85117.1"/>
    <property type="molecule type" value="Genomic_DNA"/>
</dbReference>
<sequence length="172" mass="19705">MSKRTLLTSILLCLSLFASSITTSLPNMLEGRHIFEDIMGEYRNHKADEWTHTADIANNFKGVDFYKGTEIGNQIFAKKAVSMKTTILTDVNAWLNSKPIQDNIRFLKDGLENVEGMTSNGHVMKITEKAEVHIYMPKENATADLQKEWHNKLDAIHPKIKFKIHILEDYIK</sequence>
<protein>
    <submittedName>
        <fullName evidence="2">Uncharacterized protein</fullName>
    </submittedName>
</protein>
<dbReference type="OrthoDB" id="1521695at2"/>
<dbReference type="GeneID" id="91082056"/>
<dbReference type="RefSeq" id="WP_147287663.1">
    <property type="nucleotide sequence ID" value="NZ_CAMPVB010000049.1"/>
</dbReference>
<organism evidence="2 3">
    <name type="scientific">Prevotella disiens</name>
    <dbReference type="NCBI Taxonomy" id="28130"/>
    <lineage>
        <taxon>Bacteria</taxon>
        <taxon>Pseudomonadati</taxon>
        <taxon>Bacteroidota</taxon>
        <taxon>Bacteroidia</taxon>
        <taxon>Bacteroidales</taxon>
        <taxon>Prevotellaceae</taxon>
        <taxon>Prevotella</taxon>
    </lineage>
</organism>
<gene>
    <name evidence="2" type="ORF">NCTC11157_00839</name>
</gene>
<keyword evidence="1" id="KW-0732">Signal</keyword>